<protein>
    <recommendedName>
        <fullName evidence="2">Ribosomal RNA-processing protein 7 C-terminal domain-containing protein</fullName>
    </recommendedName>
</protein>
<dbReference type="EMBL" id="JACMSC010000012">
    <property type="protein sequence ID" value="KAG6497761.1"/>
    <property type="molecule type" value="Genomic_DNA"/>
</dbReference>
<dbReference type="InterPro" id="IPR040446">
    <property type="entry name" value="RRP7"/>
</dbReference>
<reference evidence="3 4" key="1">
    <citation type="submission" date="2020-08" db="EMBL/GenBank/DDBJ databases">
        <title>Plant Genome Project.</title>
        <authorList>
            <person name="Zhang R.-G."/>
        </authorList>
    </citation>
    <scope>NUCLEOTIDE SEQUENCE [LARGE SCALE GENOMIC DNA]</scope>
    <source>
        <tissue evidence="3">Rhizome</tissue>
    </source>
</reference>
<dbReference type="GO" id="GO:0032545">
    <property type="term" value="C:CURI complex"/>
    <property type="evidence" value="ECO:0007669"/>
    <property type="project" value="TreeGrafter"/>
</dbReference>
<dbReference type="PANTHER" id="PTHR13191:SF0">
    <property type="entry name" value="RIBOSOMAL RNA-PROCESSING PROTEIN 7 HOMOLOG A-RELATED"/>
    <property type="match status" value="1"/>
</dbReference>
<dbReference type="Proteomes" id="UP000734854">
    <property type="component" value="Unassembled WGS sequence"/>
</dbReference>
<dbReference type="Pfam" id="PF12923">
    <property type="entry name" value="RRP7"/>
    <property type="match status" value="1"/>
</dbReference>
<dbReference type="AlphaFoldDB" id="A0A8J5G1D6"/>
<evidence type="ECO:0000256" key="1">
    <source>
        <dbReference type="ARBA" id="ARBA00006110"/>
    </source>
</evidence>
<dbReference type="InterPro" id="IPR024326">
    <property type="entry name" value="RRP7_C"/>
</dbReference>
<dbReference type="Gene3D" id="6.10.250.1770">
    <property type="match status" value="1"/>
</dbReference>
<evidence type="ECO:0000259" key="2">
    <source>
        <dbReference type="Pfam" id="PF12923"/>
    </source>
</evidence>
<organism evidence="3 4">
    <name type="scientific">Zingiber officinale</name>
    <name type="common">Ginger</name>
    <name type="synonym">Amomum zingiber</name>
    <dbReference type="NCBI Taxonomy" id="94328"/>
    <lineage>
        <taxon>Eukaryota</taxon>
        <taxon>Viridiplantae</taxon>
        <taxon>Streptophyta</taxon>
        <taxon>Embryophyta</taxon>
        <taxon>Tracheophyta</taxon>
        <taxon>Spermatophyta</taxon>
        <taxon>Magnoliopsida</taxon>
        <taxon>Liliopsida</taxon>
        <taxon>Zingiberales</taxon>
        <taxon>Zingiberaceae</taxon>
        <taxon>Zingiber</taxon>
    </lineage>
</organism>
<dbReference type="GO" id="GO:0006364">
    <property type="term" value="P:rRNA processing"/>
    <property type="evidence" value="ECO:0007669"/>
    <property type="project" value="TreeGrafter"/>
</dbReference>
<gene>
    <name evidence="3" type="ORF">ZIOFF_045667</name>
</gene>
<evidence type="ECO:0000313" key="3">
    <source>
        <dbReference type="EMBL" id="KAG6497761.1"/>
    </source>
</evidence>
<name>A0A8J5G1D6_ZINOF</name>
<dbReference type="PANTHER" id="PTHR13191">
    <property type="entry name" value="RIBOSOMAL RNA PROCESSING PROTEIN 7-RELATED"/>
    <property type="match status" value="1"/>
</dbReference>
<comment type="similarity">
    <text evidence="1">Belongs to the RRP7 family.</text>
</comment>
<dbReference type="CDD" id="cd12951">
    <property type="entry name" value="RRP7_Rrp7A"/>
    <property type="match status" value="1"/>
</dbReference>
<feature type="domain" description="Ribosomal RNA-processing protein 7 C-terminal" evidence="2">
    <location>
        <begin position="324"/>
        <end position="446"/>
    </location>
</feature>
<sequence>MAKKVLDKKSGKEREGTKNLLLKPKKKNLKLKDRKEAKGVEGTLLKLKRKKLKLKEEPSQLSFTNPNVGASTEVGSSLSIVEDVEKPLLKLRRRKLKLKKESVIPNVEGASPEVDILKVAQASGNDSPEFEGGNRAVRSAGDEEVYFVKRVKTKKVKKSKRSKKDVDFLVSKSNSKLEAEKVHQRSLVDEDCSSGMKKKVKKDEKRKKENALHVSKNNSKLGILSTVDAEKVDERSMVDEDCSSGIKEKVKKNEKSKKVIDLHISKNNSELGILNTVDAIKVDEISLVDEDSSCGMRISSLVSISQNMADLTPTFSEWINDYKQNRPGLKILQERIDEFIIAHEAQLEKEKKEREAQAAEGGWTVVVHHKGRKKTTDPESGIAVGSVAQAAVLDNMAKKKTKVAEDFYRFQKREARRSEIMMLQSKFEQDKKRIKQLRDARKFKPY</sequence>
<proteinExistence type="inferred from homology"/>
<comment type="caution">
    <text evidence="3">The sequence shown here is derived from an EMBL/GenBank/DDBJ whole genome shotgun (WGS) entry which is preliminary data.</text>
</comment>
<keyword evidence="4" id="KW-1185">Reference proteome</keyword>
<dbReference type="GO" id="GO:0000028">
    <property type="term" value="P:ribosomal small subunit assembly"/>
    <property type="evidence" value="ECO:0007669"/>
    <property type="project" value="TreeGrafter"/>
</dbReference>
<accession>A0A8J5G1D6</accession>
<dbReference type="GO" id="GO:0034456">
    <property type="term" value="C:UTP-C complex"/>
    <property type="evidence" value="ECO:0007669"/>
    <property type="project" value="TreeGrafter"/>
</dbReference>
<evidence type="ECO:0000313" key="4">
    <source>
        <dbReference type="Proteomes" id="UP000734854"/>
    </source>
</evidence>